<dbReference type="Gene3D" id="1.10.10.10">
    <property type="entry name" value="Winged helix-like DNA-binding domain superfamily/Winged helix DNA-binding domain"/>
    <property type="match status" value="1"/>
</dbReference>
<feature type="binding site" evidence="2">
    <location>
        <position position="115"/>
    </location>
    <ligand>
        <name>biotin</name>
        <dbReference type="ChEBI" id="CHEBI:57586"/>
    </ligand>
</feature>
<dbReference type="EMBL" id="LYPA01000064">
    <property type="protein sequence ID" value="OBR64792.1"/>
    <property type="molecule type" value="Genomic_DNA"/>
</dbReference>
<dbReference type="GO" id="GO:0004077">
    <property type="term" value="F:biotin--[biotin carboxyl-carrier protein] ligase activity"/>
    <property type="evidence" value="ECO:0007669"/>
    <property type="project" value="UniProtKB-UniRule"/>
</dbReference>
<dbReference type="Pfam" id="PF03099">
    <property type="entry name" value="BPL_LplA_LipB"/>
    <property type="match status" value="1"/>
</dbReference>
<dbReference type="SUPFAM" id="SSF46785">
    <property type="entry name" value="Winged helix' DNA-binding domain"/>
    <property type="match status" value="1"/>
</dbReference>
<keyword evidence="2" id="KW-0678">Repressor</keyword>
<dbReference type="GO" id="GO:0005524">
    <property type="term" value="F:ATP binding"/>
    <property type="evidence" value="ECO:0007669"/>
    <property type="project" value="UniProtKB-UniRule"/>
</dbReference>
<organism evidence="4 5">
    <name type="scientific">Paenibacillus oryzae</name>
    <dbReference type="NCBI Taxonomy" id="1844972"/>
    <lineage>
        <taxon>Bacteria</taxon>
        <taxon>Bacillati</taxon>
        <taxon>Bacillota</taxon>
        <taxon>Bacilli</taxon>
        <taxon>Bacillales</taxon>
        <taxon>Paenibacillaceae</taxon>
        <taxon>Paenibacillus</taxon>
    </lineage>
</organism>
<dbReference type="InterPro" id="IPR004408">
    <property type="entry name" value="Biotin_CoA_COase_ligase"/>
</dbReference>
<dbReference type="InterPro" id="IPR030855">
    <property type="entry name" value="Bifunct_BirA"/>
</dbReference>
<dbReference type="OrthoDB" id="9807064at2"/>
<sequence length="326" mass="35782">MSQNELLGLFIKNEGQYVSGALASEVLGVSRTAIWKSIRKLESAGYEFEASTKLGYRLLFQPDKLDEKTIQSLLKTESFGLPLHYRDEIDSTQNAVRELAEEGVAEGVVVIADMQQAGRGRMGRSWLAPRGKGIWMSLLLRPLVPIHCAPQLTLLAAVALCRSLRRETGLDIGIKWPNDLLINGKKISGILLESAAEDERLKYIIAGIGISVNMSQSDYPEELLEKATSLRIASGNSFNRAQLLTAFLLEWETLYKLYLETGFQSIAALWESLSVSLGKKMELTTPQGKLIGVPIGLDGSGAIIVKRDDGEVVTLFSAEMGEPRQG</sequence>
<dbReference type="PANTHER" id="PTHR12835:SF5">
    <property type="entry name" value="BIOTIN--PROTEIN LIGASE"/>
    <property type="match status" value="1"/>
</dbReference>
<comment type="catalytic activity">
    <reaction evidence="2">
        <text>biotin + L-lysyl-[protein] + ATP = N(6)-biotinyl-L-lysyl-[protein] + AMP + diphosphate + H(+)</text>
        <dbReference type="Rhea" id="RHEA:11756"/>
        <dbReference type="Rhea" id="RHEA-COMP:9752"/>
        <dbReference type="Rhea" id="RHEA-COMP:10505"/>
        <dbReference type="ChEBI" id="CHEBI:15378"/>
        <dbReference type="ChEBI" id="CHEBI:29969"/>
        <dbReference type="ChEBI" id="CHEBI:30616"/>
        <dbReference type="ChEBI" id="CHEBI:33019"/>
        <dbReference type="ChEBI" id="CHEBI:57586"/>
        <dbReference type="ChEBI" id="CHEBI:83144"/>
        <dbReference type="ChEBI" id="CHEBI:456215"/>
        <dbReference type="EC" id="6.3.4.15"/>
    </reaction>
</comment>
<reference evidence="4 5" key="1">
    <citation type="submission" date="2016-05" db="EMBL/GenBank/DDBJ databases">
        <title>Paenibacillus oryzae. sp. nov., isolated from the rice root.</title>
        <authorList>
            <person name="Zhang J."/>
            <person name="Zhang X."/>
        </authorList>
    </citation>
    <scope>NUCLEOTIDE SEQUENCE [LARGE SCALE GENOMIC DNA]</scope>
    <source>
        <strain evidence="4 5">1DrF-4</strain>
    </source>
</reference>
<keyword evidence="2" id="KW-0238">DNA-binding</keyword>
<dbReference type="GO" id="GO:0006355">
    <property type="term" value="P:regulation of DNA-templated transcription"/>
    <property type="evidence" value="ECO:0007669"/>
    <property type="project" value="UniProtKB-UniRule"/>
</dbReference>
<dbReference type="InterPro" id="IPR013196">
    <property type="entry name" value="HTH_11"/>
</dbReference>
<dbReference type="RefSeq" id="WP_068683836.1">
    <property type="nucleotide sequence ID" value="NZ_LYPA01000064.1"/>
</dbReference>
<dbReference type="InterPro" id="IPR004143">
    <property type="entry name" value="BPL_LPL_catalytic"/>
</dbReference>
<feature type="domain" description="BPL/LPL catalytic" evidence="3">
    <location>
        <begin position="68"/>
        <end position="259"/>
    </location>
</feature>
<protein>
    <recommendedName>
        <fullName evidence="2">Bifunctional ligase/repressor BirA</fullName>
    </recommendedName>
    <alternativeName>
        <fullName evidence="2">Biotin--[acetyl-CoA-carboxylase] ligase</fullName>
        <ecNumber evidence="2">6.3.4.15</ecNumber>
    </alternativeName>
    <alternativeName>
        <fullName evidence="2">Biotin--protein ligase</fullName>
    </alternativeName>
    <alternativeName>
        <fullName evidence="2">Biotin-[acetyl-CoA carboxylase] synthetase</fullName>
    </alternativeName>
</protein>
<feature type="DNA-binding region" description="H-T-H motif" evidence="2">
    <location>
        <begin position="20"/>
        <end position="39"/>
    </location>
</feature>
<evidence type="ECO:0000259" key="3">
    <source>
        <dbReference type="PROSITE" id="PS51733"/>
    </source>
</evidence>
<dbReference type="GO" id="GO:0003677">
    <property type="term" value="F:DNA binding"/>
    <property type="evidence" value="ECO:0007669"/>
    <property type="project" value="UniProtKB-UniRule"/>
</dbReference>
<evidence type="ECO:0000256" key="2">
    <source>
        <dbReference type="HAMAP-Rule" id="MF_00978"/>
    </source>
</evidence>
<comment type="caution">
    <text evidence="2">Lacks conserved residue(s) required for the propagation of feature annotation.</text>
</comment>
<keyword evidence="2" id="KW-0092">Biotin</keyword>
<dbReference type="InterPro" id="IPR045864">
    <property type="entry name" value="aa-tRNA-synth_II/BPL/LPL"/>
</dbReference>
<comment type="caution">
    <text evidence="4">The sequence shown here is derived from an EMBL/GenBank/DDBJ whole genome shotgun (WGS) entry which is preliminary data.</text>
</comment>
<keyword evidence="2" id="KW-0805">Transcription regulation</keyword>
<dbReference type="InterPro" id="IPR036390">
    <property type="entry name" value="WH_DNA-bd_sf"/>
</dbReference>
<dbReference type="Pfam" id="PF08279">
    <property type="entry name" value="HTH_11"/>
    <property type="match status" value="1"/>
</dbReference>
<dbReference type="Gene3D" id="3.30.930.10">
    <property type="entry name" value="Bira Bifunctional Protein, Domain 2"/>
    <property type="match status" value="1"/>
</dbReference>
<evidence type="ECO:0000256" key="1">
    <source>
        <dbReference type="ARBA" id="ARBA00022598"/>
    </source>
</evidence>
<keyword evidence="5" id="KW-1185">Reference proteome</keyword>
<proteinExistence type="inferred from homology"/>
<dbReference type="PANTHER" id="PTHR12835">
    <property type="entry name" value="BIOTIN PROTEIN LIGASE"/>
    <property type="match status" value="1"/>
</dbReference>
<dbReference type="GO" id="GO:0009249">
    <property type="term" value="P:protein lipoylation"/>
    <property type="evidence" value="ECO:0007669"/>
    <property type="project" value="UniProtKB-ARBA"/>
</dbReference>
<dbReference type="STRING" id="1844972.A7K91_04195"/>
<dbReference type="NCBIfam" id="TIGR00121">
    <property type="entry name" value="birA_ligase"/>
    <property type="match status" value="1"/>
</dbReference>
<comment type="similarity">
    <text evidence="2">Belongs to the biotin--protein ligase family.</text>
</comment>
<dbReference type="InterPro" id="IPR036388">
    <property type="entry name" value="WH-like_DNA-bd_sf"/>
</dbReference>
<comment type="function">
    <text evidence="2">Acts both as a biotin--[acetyl-CoA-carboxylase] ligase and a repressor.</text>
</comment>
<gene>
    <name evidence="2" type="primary">birA</name>
    <name evidence="4" type="ORF">A7K91_04195</name>
</gene>
<dbReference type="AlphaFoldDB" id="A0A1A5YGT0"/>
<dbReference type="HAMAP" id="MF_00978">
    <property type="entry name" value="Bifunct_BirA"/>
    <property type="match status" value="1"/>
</dbReference>
<dbReference type="Proteomes" id="UP000092024">
    <property type="component" value="Unassembled WGS sequence"/>
</dbReference>
<keyword evidence="2" id="KW-0804">Transcription</keyword>
<name>A0A1A5YGT0_9BACL</name>
<feature type="binding site" evidence="2">
    <location>
        <position position="186"/>
    </location>
    <ligand>
        <name>biotin</name>
        <dbReference type="ChEBI" id="CHEBI:57586"/>
    </ligand>
</feature>
<dbReference type="GO" id="GO:0005737">
    <property type="term" value="C:cytoplasm"/>
    <property type="evidence" value="ECO:0007669"/>
    <property type="project" value="TreeGrafter"/>
</dbReference>
<keyword evidence="1 2" id="KW-0436">Ligase</keyword>
<dbReference type="PROSITE" id="PS51733">
    <property type="entry name" value="BPL_LPL_CATALYTIC"/>
    <property type="match status" value="1"/>
</dbReference>
<evidence type="ECO:0000313" key="5">
    <source>
        <dbReference type="Proteomes" id="UP000092024"/>
    </source>
</evidence>
<dbReference type="EC" id="6.3.4.15" evidence="2"/>
<evidence type="ECO:0000313" key="4">
    <source>
        <dbReference type="EMBL" id="OBR64792.1"/>
    </source>
</evidence>
<accession>A0A1A5YGT0</accession>
<feature type="binding site" evidence="2">
    <location>
        <begin position="119"/>
        <end position="121"/>
    </location>
    <ligand>
        <name>biotin</name>
        <dbReference type="ChEBI" id="CHEBI:57586"/>
    </ligand>
</feature>
<dbReference type="SUPFAM" id="SSF55681">
    <property type="entry name" value="Class II aaRS and biotin synthetases"/>
    <property type="match status" value="1"/>
</dbReference>
<dbReference type="GO" id="GO:0016740">
    <property type="term" value="F:transferase activity"/>
    <property type="evidence" value="ECO:0007669"/>
    <property type="project" value="UniProtKB-ARBA"/>
</dbReference>
<dbReference type="CDD" id="cd16442">
    <property type="entry name" value="BPL"/>
    <property type="match status" value="1"/>
</dbReference>
<keyword evidence="2" id="KW-0547">Nucleotide-binding</keyword>
<keyword evidence="2" id="KW-0067">ATP-binding</keyword>